<dbReference type="EMBL" id="JAJTJA010000013">
    <property type="protein sequence ID" value="KAH8690449.1"/>
    <property type="molecule type" value="Genomic_DNA"/>
</dbReference>
<evidence type="ECO:0000313" key="2">
    <source>
        <dbReference type="EMBL" id="KAH8690449.1"/>
    </source>
</evidence>
<keyword evidence="3" id="KW-1185">Reference proteome</keyword>
<dbReference type="Proteomes" id="UP001201262">
    <property type="component" value="Unassembled WGS sequence"/>
</dbReference>
<organism evidence="2 3">
    <name type="scientific">Talaromyces proteolyticus</name>
    <dbReference type="NCBI Taxonomy" id="1131652"/>
    <lineage>
        <taxon>Eukaryota</taxon>
        <taxon>Fungi</taxon>
        <taxon>Dikarya</taxon>
        <taxon>Ascomycota</taxon>
        <taxon>Pezizomycotina</taxon>
        <taxon>Eurotiomycetes</taxon>
        <taxon>Eurotiomycetidae</taxon>
        <taxon>Eurotiales</taxon>
        <taxon>Trichocomaceae</taxon>
        <taxon>Talaromyces</taxon>
        <taxon>Talaromyces sect. Bacilispori</taxon>
    </lineage>
</organism>
<dbReference type="AlphaFoldDB" id="A0AAD4KEJ2"/>
<feature type="chain" id="PRO_5041897905" evidence="1">
    <location>
        <begin position="25"/>
        <end position="143"/>
    </location>
</feature>
<proteinExistence type="predicted"/>
<name>A0AAD4KEJ2_9EURO</name>
<keyword evidence="1" id="KW-0732">Signal</keyword>
<accession>A0AAD4KEJ2</accession>
<evidence type="ECO:0000256" key="1">
    <source>
        <dbReference type="SAM" id="SignalP"/>
    </source>
</evidence>
<sequence>MALRTILYLDFWAGCWFCPPGSNGIMLLGWPGLGVYPGGGRVTWPSMIPADRGFCDRPPAGLPTPFPPIKIEPNDYPTNAPTATSESHSMETATQITYYVSYATDYTGSTITTETYSTYSSQVTGCTVSRDVVTFYYRCRIRF</sequence>
<reference evidence="2" key="1">
    <citation type="submission" date="2021-12" db="EMBL/GenBank/DDBJ databases">
        <title>Convergent genome expansion in fungi linked to evolution of root-endophyte symbiosis.</title>
        <authorList>
            <consortium name="DOE Joint Genome Institute"/>
            <person name="Ke Y.-H."/>
            <person name="Bonito G."/>
            <person name="Liao H.-L."/>
            <person name="Looney B."/>
            <person name="Rojas-Flechas A."/>
            <person name="Nash J."/>
            <person name="Hameed K."/>
            <person name="Schadt C."/>
            <person name="Martin F."/>
            <person name="Crous P.W."/>
            <person name="Miettinen O."/>
            <person name="Magnuson J.K."/>
            <person name="Labbe J."/>
            <person name="Jacobson D."/>
            <person name="Doktycz M.J."/>
            <person name="Veneault-Fourrey C."/>
            <person name="Kuo A."/>
            <person name="Mondo S."/>
            <person name="Calhoun S."/>
            <person name="Riley R."/>
            <person name="Ohm R."/>
            <person name="LaButti K."/>
            <person name="Andreopoulos B."/>
            <person name="Pangilinan J."/>
            <person name="Nolan M."/>
            <person name="Tritt A."/>
            <person name="Clum A."/>
            <person name="Lipzen A."/>
            <person name="Daum C."/>
            <person name="Barry K."/>
            <person name="Grigoriev I.V."/>
            <person name="Vilgalys R."/>
        </authorList>
    </citation>
    <scope>NUCLEOTIDE SEQUENCE</scope>
    <source>
        <strain evidence="2">PMI_201</strain>
    </source>
</reference>
<feature type="signal peptide" evidence="1">
    <location>
        <begin position="1"/>
        <end position="24"/>
    </location>
</feature>
<dbReference type="RefSeq" id="XP_046066645.1">
    <property type="nucleotide sequence ID" value="XM_046221101.1"/>
</dbReference>
<evidence type="ECO:0000313" key="3">
    <source>
        <dbReference type="Proteomes" id="UP001201262"/>
    </source>
</evidence>
<comment type="caution">
    <text evidence="2">The sequence shown here is derived from an EMBL/GenBank/DDBJ whole genome shotgun (WGS) entry which is preliminary data.</text>
</comment>
<dbReference type="GeneID" id="70251388"/>
<gene>
    <name evidence="2" type="ORF">BGW36DRAFT_432251</name>
</gene>
<protein>
    <submittedName>
        <fullName evidence="2">Uncharacterized protein</fullName>
    </submittedName>
</protein>